<dbReference type="PANTHER" id="PTHR42693:SF42">
    <property type="entry name" value="ARYLSULFATASE G"/>
    <property type="match status" value="1"/>
</dbReference>
<keyword evidence="9" id="KW-1185">Reference proteome</keyword>
<dbReference type="InterPro" id="IPR050738">
    <property type="entry name" value="Sulfatase"/>
</dbReference>
<dbReference type="PANTHER" id="PTHR42693">
    <property type="entry name" value="ARYLSULFATASE FAMILY MEMBER"/>
    <property type="match status" value="1"/>
</dbReference>
<sequence>MYKQIRLGLAAIIVFFSLMTRASERPNIIVFLVDDMGWQDTSEPFWDQVTPLNKRYRTPSMSRLASEGMKFTNAYACPVCTPTRTSLMSGMNAAHEGITNWTSPLKDRNTDNSDEQMTGASWNFNGLSPVPGIEKTIHATPFPELLKEAGYFTIHVGKAHWASQGTPGASPHHMGFMVNISGHAGGHPQSYLGEDNYGNIPGKAQPQAVPDLEEYFGTDTFLTEALTLEAIRAMEAPIRNKQPFFLNMCQYAVHTPIMADKRFVQKYYDAGLDPIEARYASLIEGMDKSLGDIMDYLEKMDVDGNTIIIFMSDNGGLSLTPPRGGEPFTHNLPLKAGKGSVYEGGIREPMIVKWPGVVQPKTVASQYVIVEDFFPTILQMAEVKDYKIVQPVDGKSFVPILENPEYSDTTRVLVWHSPNKWTRNDGPGINYFSAVRQGKWKLVYNMRNGKRELYNLDTDIGELNDLSLQHPAKVKELAALISDRLREWKAPMPAFKSTGMRVPYPDEVRE</sequence>
<dbReference type="CDD" id="cd16144">
    <property type="entry name" value="ARS_like"/>
    <property type="match status" value="1"/>
</dbReference>
<evidence type="ECO:0000313" key="9">
    <source>
        <dbReference type="Proteomes" id="UP000265926"/>
    </source>
</evidence>
<evidence type="ECO:0000256" key="3">
    <source>
        <dbReference type="ARBA" id="ARBA00022723"/>
    </source>
</evidence>
<dbReference type="Proteomes" id="UP000265926">
    <property type="component" value="Unassembled WGS sequence"/>
</dbReference>
<evidence type="ECO:0000313" key="8">
    <source>
        <dbReference type="EMBL" id="RIJ45801.1"/>
    </source>
</evidence>
<dbReference type="Pfam" id="PF00884">
    <property type="entry name" value="Sulfatase"/>
    <property type="match status" value="1"/>
</dbReference>
<evidence type="ECO:0000256" key="1">
    <source>
        <dbReference type="ARBA" id="ARBA00001913"/>
    </source>
</evidence>
<keyword evidence="6" id="KW-0106">Calcium</keyword>
<evidence type="ECO:0000256" key="6">
    <source>
        <dbReference type="ARBA" id="ARBA00022837"/>
    </source>
</evidence>
<evidence type="ECO:0000259" key="7">
    <source>
        <dbReference type="Pfam" id="PF00884"/>
    </source>
</evidence>
<dbReference type="SUPFAM" id="SSF53649">
    <property type="entry name" value="Alkaline phosphatase-like"/>
    <property type="match status" value="1"/>
</dbReference>
<dbReference type="GO" id="GO:0046872">
    <property type="term" value="F:metal ion binding"/>
    <property type="evidence" value="ECO:0007669"/>
    <property type="project" value="UniProtKB-KW"/>
</dbReference>
<dbReference type="GO" id="GO:0004065">
    <property type="term" value="F:arylsulfatase activity"/>
    <property type="evidence" value="ECO:0007669"/>
    <property type="project" value="TreeGrafter"/>
</dbReference>
<dbReference type="EMBL" id="QWGR01000019">
    <property type="protein sequence ID" value="RIJ45801.1"/>
    <property type="molecule type" value="Genomic_DNA"/>
</dbReference>
<comment type="caution">
    <text evidence="8">The sequence shown here is derived from an EMBL/GenBank/DDBJ whole genome shotgun (WGS) entry which is preliminary data.</text>
</comment>
<feature type="domain" description="Sulfatase N-terminal" evidence="7">
    <location>
        <begin position="26"/>
        <end position="382"/>
    </location>
</feature>
<accession>A0A399STR4</accession>
<reference evidence="8 9" key="1">
    <citation type="submission" date="2018-08" db="EMBL/GenBank/DDBJ databases">
        <title>Pallidiluteibacterium maritimus gen. nov., sp. nov., isolated from coastal sediment.</title>
        <authorList>
            <person name="Zhou L.Y."/>
        </authorList>
    </citation>
    <scope>NUCLEOTIDE SEQUENCE [LARGE SCALE GENOMIC DNA]</scope>
    <source>
        <strain evidence="8 9">XSD2</strain>
    </source>
</reference>
<dbReference type="RefSeq" id="WP_119439975.1">
    <property type="nucleotide sequence ID" value="NZ_QWGR01000019.1"/>
</dbReference>
<dbReference type="OrthoDB" id="9765065at2"/>
<name>A0A399STR4_9BACT</name>
<organism evidence="8 9">
    <name type="scientific">Maribellus luteus</name>
    <dbReference type="NCBI Taxonomy" id="2305463"/>
    <lineage>
        <taxon>Bacteria</taxon>
        <taxon>Pseudomonadati</taxon>
        <taxon>Bacteroidota</taxon>
        <taxon>Bacteroidia</taxon>
        <taxon>Marinilabiliales</taxon>
        <taxon>Prolixibacteraceae</taxon>
        <taxon>Maribellus</taxon>
    </lineage>
</organism>
<keyword evidence="3" id="KW-0479">Metal-binding</keyword>
<dbReference type="AlphaFoldDB" id="A0A399STR4"/>
<dbReference type="Gene3D" id="3.30.1120.10">
    <property type="match status" value="1"/>
</dbReference>
<comment type="similarity">
    <text evidence="2">Belongs to the sulfatase family.</text>
</comment>
<evidence type="ECO:0000256" key="4">
    <source>
        <dbReference type="ARBA" id="ARBA00022729"/>
    </source>
</evidence>
<comment type="cofactor">
    <cofactor evidence="1">
        <name>Ca(2+)</name>
        <dbReference type="ChEBI" id="CHEBI:29108"/>
    </cofactor>
</comment>
<evidence type="ECO:0000256" key="5">
    <source>
        <dbReference type="ARBA" id="ARBA00022801"/>
    </source>
</evidence>
<dbReference type="Gene3D" id="3.40.720.10">
    <property type="entry name" value="Alkaline Phosphatase, subunit A"/>
    <property type="match status" value="1"/>
</dbReference>
<dbReference type="InterPro" id="IPR000917">
    <property type="entry name" value="Sulfatase_N"/>
</dbReference>
<dbReference type="InterPro" id="IPR017850">
    <property type="entry name" value="Alkaline_phosphatase_core_sf"/>
</dbReference>
<keyword evidence="5" id="KW-0378">Hydrolase</keyword>
<gene>
    <name evidence="8" type="ORF">D1614_21055</name>
</gene>
<keyword evidence="4" id="KW-0732">Signal</keyword>
<evidence type="ECO:0000256" key="2">
    <source>
        <dbReference type="ARBA" id="ARBA00008779"/>
    </source>
</evidence>
<protein>
    <submittedName>
        <fullName evidence="8">Sulfatase</fullName>
    </submittedName>
</protein>
<proteinExistence type="inferred from homology"/>